<evidence type="ECO:0000313" key="2">
    <source>
        <dbReference type="EMBL" id="TVZ01204.1"/>
    </source>
</evidence>
<dbReference type="Proteomes" id="UP000460272">
    <property type="component" value="Unassembled WGS sequence"/>
</dbReference>
<accession>A0A6P2BQC3</accession>
<keyword evidence="1" id="KW-0472">Membrane</keyword>
<dbReference type="EMBL" id="RPFW01000007">
    <property type="protein sequence ID" value="TVZ01204.1"/>
    <property type="molecule type" value="Genomic_DNA"/>
</dbReference>
<reference evidence="2 3" key="1">
    <citation type="submission" date="2018-11" db="EMBL/GenBank/DDBJ databases">
        <title>Trebonia kvetii gen.nov., sp.nov., a novel acidophilic actinobacterium, and proposal of the new actinobacterial family Treboniaceae fam. nov.</title>
        <authorList>
            <person name="Rapoport D."/>
            <person name="Sagova-Mareckova M."/>
            <person name="Sedlacek I."/>
            <person name="Provaznik J."/>
            <person name="Kralova S."/>
            <person name="Pavlinic D."/>
            <person name="Benes V."/>
            <person name="Kopecky J."/>
        </authorList>
    </citation>
    <scope>NUCLEOTIDE SEQUENCE [LARGE SCALE GENOMIC DNA]</scope>
    <source>
        <strain evidence="2 3">15Tr583</strain>
    </source>
</reference>
<dbReference type="RefSeq" id="WP_145859581.1">
    <property type="nucleotide sequence ID" value="NZ_RPFW01000007.1"/>
</dbReference>
<proteinExistence type="predicted"/>
<evidence type="ECO:0000313" key="3">
    <source>
        <dbReference type="Proteomes" id="UP000460272"/>
    </source>
</evidence>
<gene>
    <name evidence="2" type="ORF">EAS64_33520</name>
</gene>
<feature type="transmembrane region" description="Helical" evidence="1">
    <location>
        <begin position="298"/>
        <end position="319"/>
    </location>
</feature>
<feature type="transmembrane region" description="Helical" evidence="1">
    <location>
        <begin position="417"/>
        <end position="437"/>
    </location>
</feature>
<keyword evidence="1" id="KW-1133">Transmembrane helix</keyword>
<organism evidence="2 3">
    <name type="scientific">Trebonia kvetii</name>
    <dbReference type="NCBI Taxonomy" id="2480626"/>
    <lineage>
        <taxon>Bacteria</taxon>
        <taxon>Bacillati</taxon>
        <taxon>Actinomycetota</taxon>
        <taxon>Actinomycetes</taxon>
        <taxon>Streptosporangiales</taxon>
        <taxon>Treboniaceae</taxon>
        <taxon>Trebonia</taxon>
    </lineage>
</organism>
<feature type="transmembrane region" description="Helical" evidence="1">
    <location>
        <begin position="33"/>
        <end position="51"/>
    </location>
</feature>
<evidence type="ECO:0000256" key="1">
    <source>
        <dbReference type="SAM" id="Phobius"/>
    </source>
</evidence>
<feature type="transmembrane region" description="Helical" evidence="1">
    <location>
        <begin position="340"/>
        <end position="366"/>
    </location>
</feature>
<dbReference type="GO" id="GO:0005886">
    <property type="term" value="C:plasma membrane"/>
    <property type="evidence" value="ECO:0007669"/>
    <property type="project" value="UniProtKB-SubCell"/>
</dbReference>
<feature type="transmembrane region" description="Helical" evidence="1">
    <location>
        <begin position="482"/>
        <end position="503"/>
    </location>
</feature>
<keyword evidence="3" id="KW-1185">Reference proteome</keyword>
<dbReference type="AlphaFoldDB" id="A0A6P2BQC3"/>
<name>A0A6P2BQC3_9ACTN</name>
<dbReference type="Gene3D" id="2.60.120.200">
    <property type="match status" value="1"/>
</dbReference>
<keyword evidence="1" id="KW-0812">Transmembrane</keyword>
<evidence type="ECO:0008006" key="4">
    <source>
        <dbReference type="Google" id="ProtNLM"/>
    </source>
</evidence>
<dbReference type="Pfam" id="PF12679">
    <property type="entry name" value="ABC2_membrane_2"/>
    <property type="match status" value="1"/>
</dbReference>
<sequence>MTADPYQSRLREGPYGFADLVHAEWTKFRTVRGWVIAVAVAALAIVVFALAPGQQGSCNTVGCTVPTGPGGEEVSDGFYFVHQPLTGNGSITARVTSLTGQIPDLAGAAMRSGLVPWAKAGIIVKASTTPGSAYAAMMVTGSHGVRMQYDFTQDLPGLVGAASAASPRWLRLTRSGDTITGYDSAHGTHWARVGTATLAGLPPAAQVGLFTTSPQYLQTSLGEASVSGGPSVATGVFDHVSLTWPGGSWAGGNLGGGGGGPGNTGFSQAAGTFTITGSGDIAPAVSGGGGVGVTVAQALVGTFAGLIVLAVVGAMFMTAEYRRRLILFTLTAAPRRGRVLAAKAVVAGAVTFAAGLAGAAIAVVLGQRVLRGNGAYVYPAGALTQVRVIAGTAAVLAVTAVLALAIGTILRRGTAAVAVVVTVIVLPYLFTVAAPILPSRAAGWLLRVTPAAAFAVQQTLIQYPQVSNTYTAAYGYYPLPPWAGLAVLCAWAALALGLAVFLLRRRDA</sequence>
<dbReference type="OrthoDB" id="185815at2"/>
<protein>
    <recommendedName>
        <fullName evidence="4">DUF1349 domain-containing protein</fullName>
    </recommendedName>
</protein>
<feature type="transmembrane region" description="Helical" evidence="1">
    <location>
        <begin position="386"/>
        <end position="410"/>
    </location>
</feature>
<dbReference type="GO" id="GO:0140359">
    <property type="term" value="F:ABC-type transporter activity"/>
    <property type="evidence" value="ECO:0007669"/>
    <property type="project" value="InterPro"/>
</dbReference>
<comment type="caution">
    <text evidence="2">The sequence shown here is derived from an EMBL/GenBank/DDBJ whole genome shotgun (WGS) entry which is preliminary data.</text>
</comment>